<keyword evidence="1" id="KW-0732">Signal</keyword>
<dbReference type="Proteomes" id="UP001501742">
    <property type="component" value="Unassembled WGS sequence"/>
</dbReference>
<evidence type="ECO:0000313" key="3">
    <source>
        <dbReference type="Proteomes" id="UP001501742"/>
    </source>
</evidence>
<evidence type="ECO:0000313" key="2">
    <source>
        <dbReference type="EMBL" id="GAA1491714.1"/>
    </source>
</evidence>
<comment type="caution">
    <text evidence="2">The sequence shown here is derived from an EMBL/GenBank/DDBJ whole genome shotgun (WGS) entry which is preliminary data.</text>
</comment>
<organism evidence="2 3">
    <name type="scientific">Curtobacterium herbarum</name>
    <dbReference type="NCBI Taxonomy" id="150122"/>
    <lineage>
        <taxon>Bacteria</taxon>
        <taxon>Bacillati</taxon>
        <taxon>Actinomycetota</taxon>
        <taxon>Actinomycetes</taxon>
        <taxon>Micrococcales</taxon>
        <taxon>Microbacteriaceae</taxon>
        <taxon>Curtobacterium</taxon>
    </lineage>
</organism>
<feature type="chain" id="PRO_5046690375" description="Lytic transglycosylase domain-containing protein" evidence="1">
    <location>
        <begin position="35"/>
        <end position="403"/>
    </location>
</feature>
<evidence type="ECO:0000256" key="1">
    <source>
        <dbReference type="SAM" id="SignalP"/>
    </source>
</evidence>
<gene>
    <name evidence="2" type="ORF">GCM10009627_00600</name>
</gene>
<dbReference type="SUPFAM" id="SSF53955">
    <property type="entry name" value="Lysozyme-like"/>
    <property type="match status" value="1"/>
</dbReference>
<keyword evidence="3" id="KW-1185">Reference proteome</keyword>
<evidence type="ECO:0008006" key="4">
    <source>
        <dbReference type="Google" id="ProtNLM"/>
    </source>
</evidence>
<protein>
    <recommendedName>
        <fullName evidence="4">Lytic transglycosylase domain-containing protein</fullName>
    </recommendedName>
</protein>
<feature type="signal peptide" evidence="1">
    <location>
        <begin position="1"/>
        <end position="34"/>
    </location>
</feature>
<sequence>MRRNPALVRRPRGRHVLFAVTVLVGALVVPVVTAAPASATDYPTWQDVQRAKGNEQAKQSEVTKVQAALKSVQADAAAKSQIALDRSAAATQAEAELAQATQTATSLQSHADQAAATAKRAQTRAGRLAADLYRDGSTDQMTTRIATAGNPDALLYQLGALDQLSTTWAGVLDDASVSAKTASSLHDQAARAEDERASLAAAAEAKAATAKAAQQRADAAVASTESHSDELYKQLATLRDSTAETQRRYEVGQAVAAQAAAQAAAAQAAAQAAAAAAAAPTPSGGASSGNAYPSTDGVAVDPAAAQAYARSVLGSYGWGDDQFGCLVSLWTQESGWRANALNSSSGAYGIPQALPASKLAAAGADWRTNAQTQVNWGLAYIKSSYGTPCGAWNHEMSVNPHWY</sequence>
<reference evidence="3" key="1">
    <citation type="journal article" date="2019" name="Int. J. Syst. Evol. Microbiol.">
        <title>The Global Catalogue of Microorganisms (GCM) 10K type strain sequencing project: providing services to taxonomists for standard genome sequencing and annotation.</title>
        <authorList>
            <consortium name="The Broad Institute Genomics Platform"/>
            <consortium name="The Broad Institute Genome Sequencing Center for Infectious Disease"/>
            <person name="Wu L."/>
            <person name="Ma J."/>
        </authorList>
    </citation>
    <scope>NUCLEOTIDE SEQUENCE [LARGE SCALE GENOMIC DNA]</scope>
    <source>
        <strain evidence="3">JCM 12140</strain>
    </source>
</reference>
<dbReference type="EMBL" id="BAAAJX010000001">
    <property type="protein sequence ID" value="GAA1491714.1"/>
    <property type="molecule type" value="Genomic_DNA"/>
</dbReference>
<name>A0ABP4K1W4_9MICO</name>
<proteinExistence type="predicted"/>
<dbReference type="RefSeq" id="WP_204608427.1">
    <property type="nucleotide sequence ID" value="NZ_BAAAJX010000001.1"/>
</dbReference>
<accession>A0ABP4K1W4</accession>
<dbReference type="InterPro" id="IPR023346">
    <property type="entry name" value="Lysozyme-like_dom_sf"/>
</dbReference>